<dbReference type="InterPro" id="IPR001764">
    <property type="entry name" value="Glyco_hydro_3_N"/>
</dbReference>
<feature type="region of interest" description="Disordered" evidence="6">
    <location>
        <begin position="991"/>
        <end position="1024"/>
    </location>
</feature>
<dbReference type="InterPro" id="IPR017853">
    <property type="entry name" value="GH"/>
</dbReference>
<dbReference type="Gene3D" id="3.40.710.10">
    <property type="entry name" value="DD-peptidase/beta-lactamase superfamily"/>
    <property type="match status" value="1"/>
</dbReference>
<dbReference type="InterPro" id="IPR036881">
    <property type="entry name" value="Glyco_hydro_3_C_sf"/>
</dbReference>
<sequence length="1024" mass="113535">MNIRYITALAVSFTVFCSFGPVTENKKKTPTLYKTADSVKMSRWVDSVYNQMSPEERIGQLFMPVVAGDNTDANKRRMLSLVNDQHVGGILFSKGTPVDQAELTNQAQGSAKVPLMISLDGEWGLSMRLSNTIRFPRNMMLGAIQNDSLLYYYGLEVARQCKLMGIHVNFAPALDVNSNPANPVIGNRSFGEEPDNVSRLGVMYAKGLEAGGVMAVAKHFPGHGDTSTDSHKVLPLIAHDKDRLEDVEFKPFREYIQNGLSGMMIAHLNIPALDDKKQPSSLSESIVTGLLQDELGFSGLIFTDGLQMKGVSGEENYCVRALQAGNDILVGPLNPVKDYESVKKAVEDKILSEELIAVKCKKVLAYKYILGVKDIKPIDTNGLLQHLNTSHGEWINRELHKSAVTLLKDDQKIIPLKELDKRKIAAISIGERADNTFHNTLKLYADVTCFSVANGDELLKLKDKLASFTTLIMSVYNNRGNSNAAIQSVGQGKETIMAFFIVPYRMSSYAASVKAADGVILAYENSDLAQDYTAQAIFGGNRVNGKIPVTVKGLFKEGKGIDIKKTRLSYDMPEAAGISSGRFNKIDTIVQEGIKAEAYPGCQVLIAKDGIVIYNRSFGSFEYNGNRKVTNDDIYDLASMTKATATVPAIMKLYDESKIKLSTPISTYVPVLKGTDKSQITIRQALLHETGLTSFIPYYMDAIDKSSYDGKLFNRSRTSLYSALFDSNTWARTDYKYKSNLVSTTEKAGFVPLADGLFINEAYNDTIIAAIASSKLRPRKTYLYSCLNFMLLKEVVEKVSKEDLNSFVQDNFFSKLGSVTSTYTPLKKFDKGRIVPTEQDDFLRKQLIQGYVHDEGAAFMGGVSGNAGLFSNANDLAKLYQMWLNKGEYGGEEYLSEKTWQLFTKTKSATSRRGLGFDKPEMRTNKSGPTSASAPASVYGHTGFTGTCFWIDPDNDLIFIFLSNRINDKRTHKQLMNMNIRQRIQEEMYRATRKGGSLSELTESTNINTNTNIDTDDDDQTDAE</sequence>
<feature type="compositionally biased region" description="Acidic residues" evidence="6">
    <location>
        <begin position="1014"/>
        <end position="1024"/>
    </location>
</feature>
<dbReference type="Pfam" id="PF00933">
    <property type="entry name" value="Glyco_hydro_3"/>
    <property type="match status" value="1"/>
</dbReference>
<gene>
    <name evidence="9" type="ORF">KL86DYS1_11831</name>
</gene>
<dbReference type="InterPro" id="IPR036962">
    <property type="entry name" value="Glyco_hydro_3_N_sf"/>
</dbReference>
<dbReference type="AlphaFoldDB" id="A0A212JCL5"/>
<dbReference type="GO" id="GO:0004563">
    <property type="term" value="F:beta-N-acetylhexosaminidase activity"/>
    <property type="evidence" value="ECO:0007669"/>
    <property type="project" value="UniProtKB-EC"/>
</dbReference>
<feature type="compositionally biased region" description="Basic and acidic residues" evidence="6">
    <location>
        <begin position="915"/>
        <end position="924"/>
    </location>
</feature>
<dbReference type="InterPro" id="IPR012338">
    <property type="entry name" value="Beta-lactam/transpept-like"/>
</dbReference>
<evidence type="ECO:0000256" key="2">
    <source>
        <dbReference type="ARBA" id="ARBA00005336"/>
    </source>
</evidence>
<feature type="compositionally biased region" description="Polar residues" evidence="6">
    <location>
        <begin position="925"/>
        <end position="934"/>
    </location>
</feature>
<evidence type="ECO:0000256" key="1">
    <source>
        <dbReference type="ARBA" id="ARBA00001231"/>
    </source>
</evidence>
<dbReference type="EC" id="3.2.1.52" evidence="3"/>
<reference evidence="9" key="1">
    <citation type="submission" date="2016-04" db="EMBL/GenBank/DDBJ databases">
        <authorList>
            <person name="Evans L.H."/>
            <person name="Alamgir A."/>
            <person name="Owens N."/>
            <person name="Weber N.D."/>
            <person name="Virtaneva K."/>
            <person name="Barbian K."/>
            <person name="Babar A."/>
            <person name="Rosenke K."/>
        </authorList>
    </citation>
    <scope>NUCLEOTIDE SEQUENCE</scope>
    <source>
        <strain evidence="9">86-1</strain>
    </source>
</reference>
<organism evidence="9">
    <name type="scientific">uncultured Dysgonomonas sp</name>
    <dbReference type="NCBI Taxonomy" id="206096"/>
    <lineage>
        <taxon>Bacteria</taxon>
        <taxon>Pseudomonadati</taxon>
        <taxon>Bacteroidota</taxon>
        <taxon>Bacteroidia</taxon>
        <taxon>Bacteroidales</taxon>
        <taxon>Dysgonomonadaceae</taxon>
        <taxon>Dysgonomonas</taxon>
        <taxon>environmental samples</taxon>
    </lineage>
</organism>
<protein>
    <recommendedName>
        <fullName evidence="3">beta-N-acetylhexosaminidase</fullName>
        <ecNumber evidence="3">3.2.1.52</ecNumber>
    </recommendedName>
</protein>
<feature type="region of interest" description="Disordered" evidence="6">
    <location>
        <begin position="913"/>
        <end position="935"/>
    </location>
</feature>
<dbReference type="Gene3D" id="3.40.50.1700">
    <property type="entry name" value="Glycoside hydrolase family 3 C-terminal domain"/>
    <property type="match status" value="1"/>
</dbReference>
<dbReference type="SUPFAM" id="SSF56601">
    <property type="entry name" value="beta-lactamase/transpeptidase-like"/>
    <property type="match status" value="1"/>
</dbReference>
<dbReference type="GO" id="GO:0009254">
    <property type="term" value="P:peptidoglycan turnover"/>
    <property type="evidence" value="ECO:0007669"/>
    <property type="project" value="TreeGrafter"/>
</dbReference>
<dbReference type="Gene3D" id="3.20.20.300">
    <property type="entry name" value="Glycoside hydrolase, family 3, N-terminal domain"/>
    <property type="match status" value="1"/>
</dbReference>
<name>A0A212JCL5_9BACT</name>
<dbReference type="Pfam" id="PF00144">
    <property type="entry name" value="Beta-lactamase"/>
    <property type="match status" value="1"/>
</dbReference>
<dbReference type="GO" id="GO:0005975">
    <property type="term" value="P:carbohydrate metabolic process"/>
    <property type="evidence" value="ECO:0007669"/>
    <property type="project" value="InterPro"/>
</dbReference>
<evidence type="ECO:0000256" key="4">
    <source>
        <dbReference type="ARBA" id="ARBA00022801"/>
    </source>
</evidence>
<proteinExistence type="inferred from homology"/>
<comment type="catalytic activity">
    <reaction evidence="1">
        <text>Hydrolysis of terminal non-reducing N-acetyl-D-hexosamine residues in N-acetyl-beta-D-hexosaminides.</text>
        <dbReference type="EC" id="3.2.1.52"/>
    </reaction>
</comment>
<dbReference type="EMBL" id="FLUM01000001">
    <property type="protein sequence ID" value="SBV97139.1"/>
    <property type="molecule type" value="Genomic_DNA"/>
</dbReference>
<dbReference type="PANTHER" id="PTHR30480">
    <property type="entry name" value="BETA-HEXOSAMINIDASE-RELATED"/>
    <property type="match status" value="1"/>
</dbReference>
<dbReference type="RefSeq" id="WP_296940116.1">
    <property type="nucleotide sequence ID" value="NZ_LT599032.1"/>
</dbReference>
<dbReference type="SUPFAM" id="SSF51445">
    <property type="entry name" value="(Trans)glycosidases"/>
    <property type="match status" value="1"/>
</dbReference>
<evidence type="ECO:0000259" key="8">
    <source>
        <dbReference type="Pfam" id="PF00933"/>
    </source>
</evidence>
<dbReference type="InterPro" id="IPR050226">
    <property type="entry name" value="NagZ_Beta-hexosaminidase"/>
</dbReference>
<dbReference type="InterPro" id="IPR001466">
    <property type="entry name" value="Beta-lactam-related"/>
</dbReference>
<feature type="domain" description="Glycoside hydrolase family 3 N-terminal" evidence="8">
    <location>
        <begin position="55"/>
        <end position="364"/>
    </location>
</feature>
<evidence type="ECO:0000256" key="3">
    <source>
        <dbReference type="ARBA" id="ARBA00012663"/>
    </source>
</evidence>
<keyword evidence="4" id="KW-0378">Hydrolase</keyword>
<keyword evidence="5" id="KW-0326">Glycosidase</keyword>
<evidence type="ECO:0000256" key="5">
    <source>
        <dbReference type="ARBA" id="ARBA00023295"/>
    </source>
</evidence>
<comment type="similarity">
    <text evidence="2">Belongs to the glycosyl hydrolase 3 family.</text>
</comment>
<dbReference type="PANTHER" id="PTHR30480:SF13">
    <property type="entry name" value="BETA-HEXOSAMINIDASE"/>
    <property type="match status" value="1"/>
</dbReference>
<dbReference type="PRINTS" id="PR00133">
    <property type="entry name" value="GLHYDRLASE3"/>
</dbReference>
<accession>A0A212JCL5</accession>
<evidence type="ECO:0000256" key="6">
    <source>
        <dbReference type="SAM" id="MobiDB-lite"/>
    </source>
</evidence>
<evidence type="ECO:0000313" key="9">
    <source>
        <dbReference type="EMBL" id="SBV97139.1"/>
    </source>
</evidence>
<feature type="domain" description="Beta-lactamase-related" evidence="7">
    <location>
        <begin position="587"/>
        <end position="967"/>
    </location>
</feature>
<evidence type="ECO:0000259" key="7">
    <source>
        <dbReference type="Pfam" id="PF00144"/>
    </source>
</evidence>